<feature type="transmembrane region" description="Helical" evidence="5">
    <location>
        <begin position="6"/>
        <end position="23"/>
    </location>
</feature>
<keyword evidence="5" id="KW-0472">Membrane</keyword>
<dbReference type="Pfam" id="PF02646">
    <property type="entry name" value="RmuC"/>
    <property type="match status" value="1"/>
</dbReference>
<evidence type="ECO:0000256" key="4">
    <source>
        <dbReference type="SAM" id="MobiDB-lite"/>
    </source>
</evidence>
<dbReference type="InterPro" id="IPR003798">
    <property type="entry name" value="DNA_recombination_RmuC"/>
</dbReference>
<dbReference type="PANTHER" id="PTHR30563">
    <property type="entry name" value="DNA RECOMBINATION PROTEIN RMUC"/>
    <property type="match status" value="1"/>
</dbReference>
<name>A0A382EA76_9ZZZZ</name>
<gene>
    <name evidence="6" type="ORF">METZ01_LOCUS199735</name>
</gene>
<organism evidence="6">
    <name type="scientific">marine metagenome</name>
    <dbReference type="NCBI Taxonomy" id="408172"/>
    <lineage>
        <taxon>unclassified sequences</taxon>
        <taxon>metagenomes</taxon>
        <taxon>ecological metagenomes</taxon>
    </lineage>
</organism>
<feature type="coiled-coil region" evidence="3">
    <location>
        <begin position="30"/>
        <end position="64"/>
    </location>
</feature>
<protein>
    <recommendedName>
        <fullName evidence="7">DNA recombination protein RmuC</fullName>
    </recommendedName>
</protein>
<feature type="region of interest" description="Disordered" evidence="4">
    <location>
        <begin position="127"/>
        <end position="146"/>
    </location>
</feature>
<dbReference type="PANTHER" id="PTHR30563:SF0">
    <property type="entry name" value="DNA RECOMBINATION PROTEIN RMUC"/>
    <property type="match status" value="1"/>
</dbReference>
<dbReference type="AlphaFoldDB" id="A0A382EA76"/>
<keyword evidence="1 3" id="KW-0175">Coiled coil</keyword>
<reference evidence="6" key="1">
    <citation type="submission" date="2018-05" db="EMBL/GenBank/DDBJ databases">
        <authorList>
            <person name="Lanie J.A."/>
            <person name="Ng W.-L."/>
            <person name="Kazmierczak K.M."/>
            <person name="Andrzejewski T.M."/>
            <person name="Davidsen T.M."/>
            <person name="Wayne K.J."/>
            <person name="Tettelin H."/>
            <person name="Glass J.I."/>
            <person name="Rusch D."/>
            <person name="Podicherti R."/>
            <person name="Tsui H.-C.T."/>
            <person name="Winkler M.E."/>
        </authorList>
    </citation>
    <scope>NUCLEOTIDE SEQUENCE</scope>
</reference>
<evidence type="ECO:0008006" key="7">
    <source>
        <dbReference type="Google" id="ProtNLM"/>
    </source>
</evidence>
<keyword evidence="5" id="KW-1133">Transmembrane helix</keyword>
<dbReference type="EMBL" id="UINC01043191">
    <property type="protein sequence ID" value="SVB46881.1"/>
    <property type="molecule type" value="Genomic_DNA"/>
</dbReference>
<accession>A0A382EA76</accession>
<evidence type="ECO:0000256" key="2">
    <source>
        <dbReference type="ARBA" id="ARBA00023172"/>
    </source>
</evidence>
<sequence length="386" mass="44400">MVEYLTVLISLVIGIIIGWILKGRSQPADSTAMQSEITKLTDEKARAEARLEQLDEIKKGMESVFKSLASDIAKENRQDFLNIAGEKFKDISKQADENLTKKKELIDQNLGDMKKTLKSLHDQSVKLTGNLESSSRETQKLQESTSKLRGILSSSQKRGQWGERMVEDILDFIGFMEDKNYIKQSQVESGEKPDYTFLLPKEKKLNMDVKFPLASYERYINAELEEEQETHKKDFLKDVKKHIKVVAGREYVNPAEGTVDYVLLFIPNESIYGFINQEDTKLIDYALEKKVLLCSPLTLYAMLSLIYQATRNFAMEEKATEVMNLLDSFRLQWGKYVEVMDKMGRSLETAKKDYDTLVSTRKNQLEKPLIQIEEITTRNEVSELVE</sequence>
<evidence type="ECO:0000313" key="6">
    <source>
        <dbReference type="EMBL" id="SVB46881.1"/>
    </source>
</evidence>
<dbReference type="GO" id="GO:0006310">
    <property type="term" value="P:DNA recombination"/>
    <property type="evidence" value="ECO:0007669"/>
    <property type="project" value="UniProtKB-KW"/>
</dbReference>
<evidence type="ECO:0000256" key="3">
    <source>
        <dbReference type="SAM" id="Coils"/>
    </source>
</evidence>
<evidence type="ECO:0000256" key="5">
    <source>
        <dbReference type="SAM" id="Phobius"/>
    </source>
</evidence>
<keyword evidence="5" id="KW-0812">Transmembrane</keyword>
<proteinExistence type="predicted"/>
<keyword evidence="2" id="KW-0233">DNA recombination</keyword>
<evidence type="ECO:0000256" key="1">
    <source>
        <dbReference type="ARBA" id="ARBA00023054"/>
    </source>
</evidence>